<gene>
    <name evidence="11" type="ORF">APG10_00148</name>
    <name evidence="12" type="ORF">APG11_00225</name>
    <name evidence="13" type="ORF">APG12_00201</name>
</gene>
<reference evidence="14 15" key="1">
    <citation type="journal article" date="2016" name="ISME J.">
        <title>Chasing the elusive Euryarchaeota class WSA2: genomes reveal a uniquely fastidious methyl-reducing methanogen.</title>
        <authorList>
            <person name="Nobu M.K."/>
            <person name="Narihiro T."/>
            <person name="Kuroda K."/>
            <person name="Mei R."/>
            <person name="Liu W.T."/>
        </authorList>
    </citation>
    <scope>NUCLEOTIDE SEQUENCE [LARGE SCALE GENOMIC DNA]</scope>
    <source>
        <strain evidence="11">B03fssc0709_Meth_Bin005</strain>
        <strain evidence="12">B15fssc0709_Meth_Bin003</strain>
        <strain evidence="13">BMIXfssc0709_Meth_Bin006</strain>
    </source>
</reference>
<feature type="domain" description="4Fe-4S ferredoxin-type" evidence="10">
    <location>
        <begin position="54"/>
        <end position="83"/>
    </location>
</feature>
<accession>A0A150J235</accession>
<evidence type="ECO:0000256" key="5">
    <source>
        <dbReference type="ARBA" id="ARBA00022737"/>
    </source>
</evidence>
<name>A0A150IN12_9EURY</name>
<dbReference type="SUPFAM" id="SSF54862">
    <property type="entry name" value="4Fe-4S ferredoxins"/>
    <property type="match status" value="1"/>
</dbReference>
<evidence type="ECO:0000256" key="2">
    <source>
        <dbReference type="ARBA" id="ARBA00022448"/>
    </source>
</evidence>
<evidence type="ECO:0000256" key="6">
    <source>
        <dbReference type="ARBA" id="ARBA00022982"/>
    </source>
</evidence>
<comment type="function">
    <text evidence="9">Ferredoxins are iron-sulfur proteins that transfer electrons in a wide variety of metabolic reactions.</text>
</comment>
<dbReference type="InterPro" id="IPR000813">
    <property type="entry name" value="7Fe_ferredoxin"/>
</dbReference>
<dbReference type="PANTHER" id="PTHR43687:SF6">
    <property type="entry name" value="L-ASPARTATE SEMIALDEHYDE SULFURTRANSFERASE IRON-SULFUR SUBUNIT"/>
    <property type="match status" value="1"/>
</dbReference>
<dbReference type="PATRIC" id="fig|1706437.3.peg.224"/>
<evidence type="ECO:0000256" key="1">
    <source>
        <dbReference type="ARBA" id="ARBA00001966"/>
    </source>
</evidence>
<keyword evidence="7 9" id="KW-0408">Iron</keyword>
<dbReference type="Gene3D" id="3.30.70.20">
    <property type="match status" value="2"/>
</dbReference>
<keyword evidence="8 9" id="KW-0411">Iron-sulfur</keyword>
<keyword evidence="4 9" id="KW-0479">Metal-binding</keyword>
<dbReference type="Proteomes" id="UP000092403">
    <property type="component" value="Unassembled WGS sequence"/>
</dbReference>
<dbReference type="GO" id="GO:0016491">
    <property type="term" value="F:oxidoreductase activity"/>
    <property type="evidence" value="ECO:0007669"/>
    <property type="project" value="UniProtKB-ARBA"/>
</dbReference>
<evidence type="ECO:0000313" key="11">
    <source>
        <dbReference type="EMBL" id="KYC46278.1"/>
    </source>
</evidence>
<sequence>MYITNDKCNTAKKCVEACPTNSIRIINEKAFSCVTCGKCMEVCPVDAIFKNRYGGYIVDKEKCIGCAICEKNCPVSVIKMIKYKDKKVPEGICAMCNVCRDVCPMGARVNVEGKLRFNLESMTIEEVKR</sequence>
<evidence type="ECO:0000256" key="7">
    <source>
        <dbReference type="ARBA" id="ARBA00023004"/>
    </source>
</evidence>
<dbReference type="InterPro" id="IPR017900">
    <property type="entry name" value="4Fe4S_Fe_S_CS"/>
</dbReference>
<dbReference type="GO" id="GO:0009055">
    <property type="term" value="F:electron transfer activity"/>
    <property type="evidence" value="ECO:0007669"/>
    <property type="project" value="UniProtKB-UniRule"/>
</dbReference>
<dbReference type="PROSITE" id="PS51379">
    <property type="entry name" value="4FE4S_FER_2"/>
    <property type="match status" value="3"/>
</dbReference>
<evidence type="ECO:0000259" key="10">
    <source>
        <dbReference type="PROSITE" id="PS51379"/>
    </source>
</evidence>
<organism evidence="11 15">
    <name type="scientific">Candidatus Methanofastidiosum methylothiophilum</name>
    <dbReference type="NCBI Taxonomy" id="1705564"/>
    <lineage>
        <taxon>Archaea</taxon>
        <taxon>Methanobacteriati</taxon>
        <taxon>Methanobacteriota</taxon>
        <taxon>Stenosarchaea group</taxon>
        <taxon>Candidatus Methanofastidiosia</taxon>
        <taxon>Candidatus Methanofastidiosales</taxon>
        <taxon>Candidatus Methanofastidiosaceae</taxon>
        <taxon>Candidatus Methanofastidiosum</taxon>
    </lineage>
</organism>
<dbReference type="Proteomes" id="UP000091929">
    <property type="component" value="Unassembled WGS sequence"/>
</dbReference>
<dbReference type="PROSITE" id="PS00198">
    <property type="entry name" value="4FE4S_FER_1"/>
    <property type="match status" value="2"/>
</dbReference>
<dbReference type="Pfam" id="PF12800">
    <property type="entry name" value="Fer4_4"/>
    <property type="match status" value="2"/>
</dbReference>
<accession>A0A150IN12</accession>
<feature type="domain" description="4Fe-4S ferredoxin-type" evidence="10">
    <location>
        <begin position="22"/>
        <end position="53"/>
    </location>
</feature>
<dbReference type="PATRIC" id="fig|1706436.3.peg.147"/>
<evidence type="ECO:0000256" key="8">
    <source>
        <dbReference type="ARBA" id="ARBA00023014"/>
    </source>
</evidence>
<keyword evidence="2 9" id="KW-0813">Transport</keyword>
<dbReference type="PRINTS" id="PR00354">
    <property type="entry name" value="7FE8SFRDOXIN"/>
</dbReference>
<dbReference type="InterPro" id="IPR017896">
    <property type="entry name" value="4Fe4S_Fe-S-bd"/>
</dbReference>
<evidence type="ECO:0000313" key="13">
    <source>
        <dbReference type="EMBL" id="KYC51276.1"/>
    </source>
</evidence>
<dbReference type="GO" id="GO:0051539">
    <property type="term" value="F:4 iron, 4 sulfur cluster binding"/>
    <property type="evidence" value="ECO:0007669"/>
    <property type="project" value="UniProtKB-UniRule"/>
</dbReference>
<evidence type="ECO:0000256" key="3">
    <source>
        <dbReference type="ARBA" id="ARBA00022485"/>
    </source>
</evidence>
<dbReference type="Pfam" id="PF14697">
    <property type="entry name" value="Fer4_21"/>
    <property type="match status" value="1"/>
</dbReference>
<evidence type="ECO:0000256" key="4">
    <source>
        <dbReference type="ARBA" id="ARBA00022723"/>
    </source>
</evidence>
<protein>
    <recommendedName>
        <fullName evidence="9">Ferredoxin</fullName>
    </recommendedName>
</protein>
<dbReference type="EMBL" id="LNJC01000002">
    <property type="protein sequence ID" value="KYC51276.1"/>
    <property type="molecule type" value="Genomic_DNA"/>
</dbReference>
<dbReference type="GO" id="GO:0046872">
    <property type="term" value="F:metal ion binding"/>
    <property type="evidence" value="ECO:0007669"/>
    <property type="project" value="UniProtKB-UniRule"/>
</dbReference>
<dbReference type="PATRIC" id="fig|1706438.3.peg.201"/>
<evidence type="ECO:0000313" key="12">
    <source>
        <dbReference type="EMBL" id="KYC48554.1"/>
    </source>
</evidence>
<dbReference type="AlphaFoldDB" id="A0A150IN12"/>
<evidence type="ECO:0000313" key="14">
    <source>
        <dbReference type="Proteomes" id="UP000091929"/>
    </source>
</evidence>
<dbReference type="PANTHER" id="PTHR43687">
    <property type="entry name" value="ADENYLYLSULFATE REDUCTASE, BETA SUBUNIT"/>
    <property type="match status" value="1"/>
</dbReference>
<dbReference type="Proteomes" id="UP000092401">
    <property type="component" value="Unassembled WGS sequence"/>
</dbReference>
<keyword evidence="3 9" id="KW-0004">4Fe-4S</keyword>
<dbReference type="EMBL" id="LNGF01000003">
    <property type="protein sequence ID" value="KYC48554.1"/>
    <property type="molecule type" value="Genomic_DNA"/>
</dbReference>
<dbReference type="EMBL" id="LNGE01000002">
    <property type="protein sequence ID" value="KYC46278.1"/>
    <property type="molecule type" value="Genomic_DNA"/>
</dbReference>
<evidence type="ECO:0000313" key="15">
    <source>
        <dbReference type="Proteomes" id="UP000092401"/>
    </source>
</evidence>
<evidence type="ECO:0000256" key="9">
    <source>
        <dbReference type="RuleBase" id="RU365098"/>
    </source>
</evidence>
<dbReference type="InterPro" id="IPR050572">
    <property type="entry name" value="Fe-S_Ferredoxin"/>
</dbReference>
<proteinExistence type="predicted"/>
<comment type="cofactor">
    <cofactor evidence="1 9">
        <name>[4Fe-4S] cluster</name>
        <dbReference type="ChEBI" id="CHEBI:49883"/>
    </cofactor>
</comment>
<comment type="caution">
    <text evidence="11">The sequence shown here is derived from an EMBL/GenBank/DDBJ whole genome shotgun (WGS) entry which is preliminary data.</text>
</comment>
<keyword evidence="5" id="KW-0677">Repeat</keyword>
<feature type="domain" description="4Fe-4S ferredoxin-type" evidence="10">
    <location>
        <begin position="84"/>
        <end position="114"/>
    </location>
</feature>
<accession>A0A150IV77</accession>
<keyword evidence="6 9" id="KW-0249">Electron transport</keyword>